<dbReference type="GeneID" id="18249997"/>
<evidence type="ECO:0000313" key="2">
    <source>
        <dbReference type="EMBL" id="EGV60261.1"/>
    </source>
</evidence>
<dbReference type="Proteomes" id="UP000000707">
    <property type="component" value="Unassembled WGS sequence"/>
</dbReference>
<sequence>MMKARNQFNLFVHRKYNVPVHHNNPYTNAPFELPSDSRPKLVLESMKALEPLPEFLATNPRTEDHNKKVWIHEATTLKAKCKTIKTNIALIIRVNTQNLSEMKHRAFTKVFKTRTTKKCDSTTNTFFPQRWFRREAPREVFNLSYYENLTFSDDDSYGDRYEDCFGPMPKLSLFHFDNIRKRTSERIGDISNAEDKRIEDLYDAYWRRLKCDMPPVVVKTSFATPMEEYQYWYENVKYDSDPDMLFDQACEKLAKLPYFPSNVPTGDPVDSCGNEVTSLYSEIEDSYKGWYGELMSHLAAKRELASKAAVFVDDAGATKEQNSDNLIEVTKVGGNSTSGNVYPYQDGHYHCKFERSMFRKHPYASQRIIQDELSRIRRRPCTDSPSVDHAVRSGAASTTFGAASAISGATTTSDKNMHKVLSLKLNKMEETPVGNVRDDVMNVKGNGQSVNSGAESPNVVDEETLLGSPVSMGPTLVSSQCSMKDGFKGNDEEQIPINVDLTPVEEMIERTQKKMYKLEEGLEELKKAFSAQKELTSSRDPAHNEDIGCGKSSKHALKLGPTPQLGPPTEPGKTPKKPLTILEAMQAIERHRENPHALFAIHAAEQRLYYMTHKFGTPIKYGKAFDIGPQPKLGPPPNLGPPAKRRETFKRGNSHKAGPTPKAGETSKHEVTSKHKGTSRQGQATKHGQVPKHREPTKLQTKSRSTENISKSASDSTLPPKFPFNVTSSEPNAGDITSRKTHEAFQWGSNFLVNEAQFCPAGLSYAVSPTETLVESASTDFDDATRIPTPSLKAKGIPTISPKNLGEMREFNLKPRAAKEEGSVLRELRLAPKKNNTMMSMLGCESLF</sequence>
<gene>
    <name evidence="2" type="ORF">CANTEDRAFT_136748</name>
</gene>
<dbReference type="HOGENOM" id="CLU_336154_0_0_1"/>
<feature type="region of interest" description="Disordered" evidence="1">
    <location>
        <begin position="552"/>
        <end position="576"/>
    </location>
</feature>
<evidence type="ECO:0000313" key="3">
    <source>
        <dbReference type="Proteomes" id="UP000000707"/>
    </source>
</evidence>
<feature type="compositionally biased region" description="Polar residues" evidence="1">
    <location>
        <begin position="698"/>
        <end position="717"/>
    </location>
</feature>
<dbReference type="AlphaFoldDB" id="G3BD80"/>
<protein>
    <submittedName>
        <fullName evidence="2">Uncharacterized protein</fullName>
    </submittedName>
</protein>
<dbReference type="EMBL" id="GL996528">
    <property type="protein sequence ID" value="EGV60261.1"/>
    <property type="molecule type" value="Genomic_DNA"/>
</dbReference>
<accession>G3BD80</accession>
<name>G3BD80_CANTC</name>
<proteinExistence type="predicted"/>
<dbReference type="RefSeq" id="XP_006689475.1">
    <property type="nucleotide sequence ID" value="XM_006689412.1"/>
</dbReference>
<evidence type="ECO:0000256" key="1">
    <source>
        <dbReference type="SAM" id="MobiDB-lite"/>
    </source>
</evidence>
<organism evidence="3">
    <name type="scientific">Candida tenuis (strain ATCC 10573 / BCRC 21748 / CBS 615 / JCM 9827 / NBRC 10315 / NRRL Y-1498 / VKM Y-70)</name>
    <name type="common">Yeast</name>
    <name type="synonym">Yamadazyma tenuis</name>
    <dbReference type="NCBI Taxonomy" id="590646"/>
    <lineage>
        <taxon>Eukaryota</taxon>
        <taxon>Fungi</taxon>
        <taxon>Dikarya</taxon>
        <taxon>Ascomycota</taxon>
        <taxon>Saccharomycotina</taxon>
        <taxon>Pichiomycetes</taxon>
        <taxon>Debaryomycetaceae</taxon>
        <taxon>Yamadazyma</taxon>
    </lineage>
</organism>
<feature type="region of interest" description="Disordered" evidence="1">
    <location>
        <begin position="626"/>
        <end position="734"/>
    </location>
</feature>
<dbReference type="KEGG" id="cten:18249997"/>
<keyword evidence="3" id="KW-1185">Reference proteome</keyword>
<reference evidence="2 3" key="1">
    <citation type="journal article" date="2011" name="Proc. Natl. Acad. Sci. U.S.A.">
        <title>Comparative genomics of xylose-fermenting fungi for enhanced biofuel production.</title>
        <authorList>
            <person name="Wohlbach D.J."/>
            <person name="Kuo A."/>
            <person name="Sato T.K."/>
            <person name="Potts K.M."/>
            <person name="Salamov A.A."/>
            <person name="LaButti K.M."/>
            <person name="Sun H."/>
            <person name="Clum A."/>
            <person name="Pangilinan J.L."/>
            <person name="Lindquist E.A."/>
            <person name="Lucas S."/>
            <person name="Lapidus A."/>
            <person name="Jin M."/>
            <person name="Gunawan C."/>
            <person name="Balan V."/>
            <person name="Dale B.E."/>
            <person name="Jeffries T.W."/>
            <person name="Zinkel R."/>
            <person name="Barry K.W."/>
            <person name="Grigoriev I.V."/>
            <person name="Gasch A.P."/>
        </authorList>
    </citation>
    <scope>NUCLEOTIDE SEQUENCE [LARGE SCALE GENOMIC DNA]</scope>
    <source>
        <strain evidence="3">ATCC 10573 / BCRC 21748 / CBS 615 / JCM 9827 / NBRC 10315 / NRRL Y-1498 / VKM Y-70</strain>
    </source>
</reference>